<feature type="domain" description="Bro-N" evidence="1">
    <location>
        <begin position="1"/>
        <end position="109"/>
    </location>
</feature>
<organism evidence="2 3">
    <name type="scientific">Metapseudomonas furukawaii</name>
    <name type="common">Pseudomonas furukawaii</name>
    <dbReference type="NCBI Taxonomy" id="1149133"/>
    <lineage>
        <taxon>Bacteria</taxon>
        <taxon>Pseudomonadati</taxon>
        <taxon>Pseudomonadota</taxon>
        <taxon>Gammaproteobacteria</taxon>
        <taxon>Pseudomonadales</taxon>
        <taxon>Pseudomonadaceae</taxon>
        <taxon>Metapseudomonas</taxon>
    </lineage>
</organism>
<dbReference type="EMBL" id="AP014862">
    <property type="protein sequence ID" value="BAU77315.1"/>
    <property type="molecule type" value="Genomic_DNA"/>
</dbReference>
<proteinExistence type="predicted"/>
<dbReference type="InterPro" id="IPR003497">
    <property type="entry name" value="BRO_N_domain"/>
</dbReference>
<sequence>MNEPILHPRIFIRHRRQLRAFLLDDQAWFCARDLGRLMNQVLEGRVCSNLDPDQYQQAWFRDAKGELEQGLLISESGLYAALIYYFHPEHRSLRRWLTHEVVLALRSEFRGDSAQPRRRSLCGDGTQVSVLEWQGRLWVPYAELPKVANLR</sequence>
<gene>
    <name evidence="2" type="ORF">KF707C_56270</name>
</gene>
<evidence type="ECO:0000313" key="2">
    <source>
        <dbReference type="EMBL" id="BAU77315.1"/>
    </source>
</evidence>
<evidence type="ECO:0000313" key="3">
    <source>
        <dbReference type="Proteomes" id="UP000218554"/>
    </source>
</evidence>
<dbReference type="AlphaFoldDB" id="A0AAD1C5M4"/>
<dbReference type="SMART" id="SM01040">
    <property type="entry name" value="Bro-N"/>
    <property type="match status" value="1"/>
</dbReference>
<evidence type="ECO:0000259" key="1">
    <source>
        <dbReference type="PROSITE" id="PS51750"/>
    </source>
</evidence>
<dbReference type="KEGG" id="pfuw:KF707C_56270"/>
<accession>A0AAD1C5M4</accession>
<dbReference type="RefSeq" id="WP_003457871.1">
    <property type="nucleotide sequence ID" value="NZ_AJMR01000232.1"/>
</dbReference>
<keyword evidence="3" id="KW-1185">Reference proteome</keyword>
<reference evidence="3" key="1">
    <citation type="submission" date="2015-05" db="EMBL/GenBank/DDBJ databases">
        <title>Draft genome sequencing of a biphenyl-degrading bacterium, Pseudomonas balearica KF707 (=NBRC110670).</title>
        <authorList>
            <person name="Kimura N."/>
            <person name="Hirose J."/>
            <person name="Watanabe T."/>
            <person name="Suenaga H."/>
            <person name="Fujihara H."/>
            <person name="Noguchi M."/>
            <person name="Hashimoto M."/>
            <person name="Shimodaira J."/>
            <person name="Tsuchikane K."/>
            <person name="Hosoyama A."/>
            <person name="Yamazoe A."/>
            <person name="Fujita N."/>
            <person name="Furukawa K."/>
        </authorList>
    </citation>
    <scope>NUCLEOTIDE SEQUENCE [LARGE SCALE GENOMIC DNA]</scope>
    <source>
        <strain evidence="3">DSM 10086 / NBRC 110670 / KF707</strain>
    </source>
</reference>
<dbReference type="PANTHER" id="PTHR36180:SF2">
    <property type="entry name" value="BRO FAMILY PROTEIN"/>
    <property type="match status" value="1"/>
</dbReference>
<name>A0AAD1C5M4_METFU</name>
<protein>
    <submittedName>
        <fullName evidence="2">Prophage antirepressor</fullName>
    </submittedName>
</protein>
<dbReference type="PROSITE" id="PS51750">
    <property type="entry name" value="BRO_N"/>
    <property type="match status" value="1"/>
</dbReference>
<dbReference type="Proteomes" id="UP000218554">
    <property type="component" value="Chromosome"/>
</dbReference>
<dbReference type="PANTHER" id="PTHR36180">
    <property type="entry name" value="DNA-BINDING PROTEIN-RELATED-RELATED"/>
    <property type="match status" value="1"/>
</dbReference>
<reference evidence="2 3" key="2">
    <citation type="journal article" date="2017" name="Int. J. Syst. Evol. Microbiol.">
        <title>Pseudomonas furukawaii sp. nov., a polychlorinated biphenyl-degrading bacterium isolated from biphenyl-contaminated soil in Japan.</title>
        <authorList>
            <person name="Kimura N."/>
            <person name="Watanabe T."/>
            <person name="Suenaga H."/>
            <person name="Fujihara H."/>
            <person name="Futagami T."/>
            <person name="Goto M."/>
            <person name="Hanada S."/>
            <person name="Hirose J."/>
        </authorList>
    </citation>
    <scope>NUCLEOTIDE SEQUENCE [LARGE SCALE GENOMIC DNA]</scope>
    <source>
        <strain evidence="3">DSM 10086 / NBRC 110670 / KF707</strain>
    </source>
</reference>